<dbReference type="Proteomes" id="UP001500274">
    <property type="component" value="Unassembled WGS sequence"/>
</dbReference>
<feature type="transmembrane region" description="Helical" evidence="7">
    <location>
        <begin position="143"/>
        <end position="166"/>
    </location>
</feature>
<evidence type="ECO:0000256" key="1">
    <source>
        <dbReference type="ARBA" id="ARBA00004651"/>
    </source>
</evidence>
<evidence type="ECO:0000313" key="10">
    <source>
        <dbReference type="Proteomes" id="UP001500274"/>
    </source>
</evidence>
<evidence type="ECO:0000256" key="7">
    <source>
        <dbReference type="RuleBase" id="RU363032"/>
    </source>
</evidence>
<evidence type="ECO:0000256" key="5">
    <source>
        <dbReference type="ARBA" id="ARBA00022989"/>
    </source>
</evidence>
<evidence type="ECO:0000256" key="6">
    <source>
        <dbReference type="ARBA" id="ARBA00023136"/>
    </source>
</evidence>
<reference evidence="9 10" key="1">
    <citation type="journal article" date="2019" name="Int. J. Syst. Evol. Microbiol.">
        <title>The Global Catalogue of Microorganisms (GCM) 10K type strain sequencing project: providing services to taxonomists for standard genome sequencing and annotation.</title>
        <authorList>
            <consortium name="The Broad Institute Genomics Platform"/>
            <consortium name="The Broad Institute Genome Sequencing Center for Infectious Disease"/>
            <person name="Wu L."/>
            <person name="Ma J."/>
        </authorList>
    </citation>
    <scope>NUCLEOTIDE SEQUENCE [LARGE SCALE GENOMIC DNA]</scope>
    <source>
        <strain evidence="9 10">JCM 16365</strain>
    </source>
</reference>
<dbReference type="CDD" id="cd06261">
    <property type="entry name" value="TM_PBP2"/>
    <property type="match status" value="1"/>
</dbReference>
<feature type="transmembrane region" description="Helical" evidence="7">
    <location>
        <begin position="187"/>
        <end position="210"/>
    </location>
</feature>
<evidence type="ECO:0000313" key="9">
    <source>
        <dbReference type="EMBL" id="GAA2568175.1"/>
    </source>
</evidence>
<keyword evidence="3" id="KW-1003">Cell membrane</keyword>
<feature type="transmembrane region" description="Helical" evidence="7">
    <location>
        <begin position="17"/>
        <end position="38"/>
    </location>
</feature>
<name>A0ABN3P5N7_9MICO</name>
<feature type="transmembrane region" description="Helical" evidence="7">
    <location>
        <begin position="248"/>
        <end position="266"/>
    </location>
</feature>
<organism evidence="9 10">
    <name type="scientific">Microbacterium binotii</name>
    <dbReference type="NCBI Taxonomy" id="462710"/>
    <lineage>
        <taxon>Bacteria</taxon>
        <taxon>Bacillati</taxon>
        <taxon>Actinomycetota</taxon>
        <taxon>Actinomycetes</taxon>
        <taxon>Micrococcales</taxon>
        <taxon>Microbacteriaceae</taxon>
        <taxon>Microbacterium</taxon>
    </lineage>
</organism>
<evidence type="ECO:0000256" key="3">
    <source>
        <dbReference type="ARBA" id="ARBA00022475"/>
    </source>
</evidence>
<evidence type="ECO:0000256" key="2">
    <source>
        <dbReference type="ARBA" id="ARBA00022448"/>
    </source>
</evidence>
<dbReference type="EMBL" id="BAAARI010000002">
    <property type="protein sequence ID" value="GAA2568175.1"/>
    <property type="molecule type" value="Genomic_DNA"/>
</dbReference>
<evidence type="ECO:0000256" key="4">
    <source>
        <dbReference type="ARBA" id="ARBA00022692"/>
    </source>
</evidence>
<feature type="transmembrane region" description="Helical" evidence="7">
    <location>
        <begin position="109"/>
        <end position="131"/>
    </location>
</feature>
<keyword evidence="2 7" id="KW-0813">Transport</keyword>
<dbReference type="PANTHER" id="PTHR32243">
    <property type="entry name" value="MALTOSE TRANSPORT SYSTEM PERMEASE-RELATED"/>
    <property type="match status" value="1"/>
</dbReference>
<proteinExistence type="inferred from homology"/>
<dbReference type="Gene3D" id="1.10.3720.10">
    <property type="entry name" value="MetI-like"/>
    <property type="match status" value="1"/>
</dbReference>
<comment type="caution">
    <text evidence="9">The sequence shown here is derived from an EMBL/GenBank/DDBJ whole genome shotgun (WGS) entry which is preliminary data.</text>
</comment>
<dbReference type="RefSeq" id="WP_344226327.1">
    <property type="nucleotide sequence ID" value="NZ_BAAARI010000002.1"/>
</dbReference>
<dbReference type="InterPro" id="IPR050901">
    <property type="entry name" value="BP-dep_ABC_trans_perm"/>
</dbReference>
<comment type="subcellular location">
    <subcellularLocation>
        <location evidence="1 7">Cell membrane</location>
        <topology evidence="1 7">Multi-pass membrane protein</topology>
    </subcellularLocation>
</comment>
<feature type="transmembrane region" description="Helical" evidence="7">
    <location>
        <begin position="80"/>
        <end position="102"/>
    </location>
</feature>
<keyword evidence="10" id="KW-1185">Reference proteome</keyword>
<evidence type="ECO:0000259" key="8">
    <source>
        <dbReference type="PROSITE" id="PS50928"/>
    </source>
</evidence>
<comment type="similarity">
    <text evidence="7">Belongs to the binding-protein-dependent transport system permease family.</text>
</comment>
<dbReference type="Pfam" id="PF00528">
    <property type="entry name" value="BPD_transp_1"/>
    <property type="match status" value="1"/>
</dbReference>
<keyword evidence="5 7" id="KW-1133">Transmembrane helix</keyword>
<accession>A0ABN3P5N7</accession>
<protein>
    <submittedName>
        <fullName evidence="9">Carbohydrate ABC transporter permease</fullName>
    </submittedName>
</protein>
<keyword evidence="6 7" id="KW-0472">Membrane</keyword>
<gene>
    <name evidence="9" type="ORF">GCM10009862_03690</name>
</gene>
<dbReference type="PROSITE" id="PS50928">
    <property type="entry name" value="ABC_TM1"/>
    <property type="match status" value="1"/>
</dbReference>
<dbReference type="InterPro" id="IPR000515">
    <property type="entry name" value="MetI-like"/>
</dbReference>
<dbReference type="PANTHER" id="PTHR32243:SF18">
    <property type="entry name" value="INNER MEMBRANE ABC TRANSPORTER PERMEASE PROTEIN YCJP"/>
    <property type="match status" value="1"/>
</dbReference>
<dbReference type="SUPFAM" id="SSF161098">
    <property type="entry name" value="MetI-like"/>
    <property type="match status" value="1"/>
</dbReference>
<feature type="domain" description="ABC transmembrane type-1" evidence="8">
    <location>
        <begin position="76"/>
        <end position="266"/>
    </location>
</feature>
<keyword evidence="4 7" id="KW-0812">Transmembrane</keyword>
<dbReference type="InterPro" id="IPR035906">
    <property type="entry name" value="MetI-like_sf"/>
</dbReference>
<sequence length="280" mass="29581">MSELLVSRRPRASRRSILATVVLAALVLFFVVPLLYLVSVSLMGRNETGQGVLIPAVPQFSNWAEVLTQSDLLRGIANSLIAAIGGAVVSLLIALPGAWAMVRFRTGGATLAGTIMSPWLLPPIVAVVPLFTLLRLLGANNTLWGLTLVYALVNVPVAIWLLEGFLRKLPIEIEEAARIDGAGSLRVLVSVVAPLVAPALVAVGIIAGVLNYNEFLLATFLTQSPDARTLPVVLSLFYGERTPHVGKIAAASVIGVIPVFAAAVFLQRWLVGGLTSGAVR</sequence>